<accession>A0A2W5C0C8</accession>
<proteinExistence type="predicted"/>
<evidence type="ECO:0000256" key="2">
    <source>
        <dbReference type="SAM" id="MobiDB-lite"/>
    </source>
</evidence>
<feature type="coiled-coil region" evidence="1">
    <location>
        <begin position="15"/>
        <end position="60"/>
    </location>
</feature>
<dbReference type="EMBL" id="QFNK01000009">
    <property type="protein sequence ID" value="PZO88741.1"/>
    <property type="molecule type" value="Genomic_DNA"/>
</dbReference>
<sequence>MANLSSLIKLRRHNVEEKQKNLAMLYREAEEIENSKNVLIERLNLEKVKLETRINVAQDDVREAFANLKRIEIVQRERDATEKKEQADKESREMDEIGIEGFRRKEEQGEY</sequence>
<gene>
    <name evidence="3" type="ORF">DI626_01115</name>
</gene>
<dbReference type="Proteomes" id="UP000249557">
    <property type="component" value="Unassembled WGS sequence"/>
</dbReference>
<feature type="region of interest" description="Disordered" evidence="2">
    <location>
        <begin position="77"/>
        <end position="111"/>
    </location>
</feature>
<keyword evidence="1" id="KW-0175">Coiled coil</keyword>
<dbReference type="AlphaFoldDB" id="A0A2W5C0C8"/>
<reference evidence="3 4" key="1">
    <citation type="submission" date="2017-08" db="EMBL/GenBank/DDBJ databases">
        <title>Infants hospitalized years apart are colonized by the same room-sourced microbial strains.</title>
        <authorList>
            <person name="Brooks B."/>
            <person name="Olm M.R."/>
            <person name="Firek B.A."/>
            <person name="Baker R."/>
            <person name="Thomas B.C."/>
            <person name="Morowitz M.J."/>
            <person name="Banfield J.F."/>
        </authorList>
    </citation>
    <scope>NUCLEOTIDE SEQUENCE [LARGE SCALE GENOMIC DNA]</scope>
    <source>
        <strain evidence="3">S2_018_000_R2_104</strain>
    </source>
</reference>
<comment type="caution">
    <text evidence="3">The sequence shown here is derived from an EMBL/GenBank/DDBJ whole genome shotgun (WGS) entry which is preliminary data.</text>
</comment>
<name>A0A2W5C0C8_9BACT</name>
<organism evidence="3 4">
    <name type="scientific">Micavibrio aeruginosavorus</name>
    <dbReference type="NCBI Taxonomy" id="349221"/>
    <lineage>
        <taxon>Bacteria</taxon>
        <taxon>Pseudomonadati</taxon>
        <taxon>Bdellovibrionota</taxon>
        <taxon>Bdellovibrionia</taxon>
        <taxon>Bdellovibrionales</taxon>
        <taxon>Pseudobdellovibrionaceae</taxon>
        <taxon>Micavibrio</taxon>
    </lineage>
</organism>
<evidence type="ECO:0008006" key="5">
    <source>
        <dbReference type="Google" id="ProtNLM"/>
    </source>
</evidence>
<protein>
    <recommendedName>
        <fullName evidence="5">Flagellar FliJ protein</fullName>
    </recommendedName>
</protein>
<evidence type="ECO:0000313" key="4">
    <source>
        <dbReference type="Proteomes" id="UP000249557"/>
    </source>
</evidence>
<evidence type="ECO:0000313" key="3">
    <source>
        <dbReference type="EMBL" id="PZO88741.1"/>
    </source>
</evidence>
<evidence type="ECO:0000256" key="1">
    <source>
        <dbReference type="SAM" id="Coils"/>
    </source>
</evidence>